<evidence type="ECO:0000256" key="1">
    <source>
        <dbReference type="ARBA" id="ARBA00001933"/>
    </source>
</evidence>
<evidence type="ECO:0000256" key="2">
    <source>
        <dbReference type="ARBA" id="ARBA00005011"/>
    </source>
</evidence>
<dbReference type="GO" id="GO:0000105">
    <property type="term" value="P:L-histidine biosynthetic process"/>
    <property type="evidence" value="ECO:0007669"/>
    <property type="project" value="UniProtKB-UniRule"/>
</dbReference>
<dbReference type="InterPro" id="IPR005861">
    <property type="entry name" value="HisP_aminotrans"/>
</dbReference>
<evidence type="ECO:0000259" key="13">
    <source>
        <dbReference type="Pfam" id="PF00155"/>
    </source>
</evidence>
<dbReference type="STRING" id="1237149.C900_03325"/>
<keyword evidence="15" id="KW-1185">Reference proteome</keyword>
<reference evidence="14 15" key="1">
    <citation type="submission" date="2012-12" db="EMBL/GenBank/DDBJ databases">
        <title>Genome assembly of Fulvivirga imtechensis AK7.</title>
        <authorList>
            <person name="Nupur N."/>
            <person name="Khatri I."/>
            <person name="Kumar R."/>
            <person name="Subramanian S."/>
            <person name="Pinnaka A."/>
        </authorList>
    </citation>
    <scope>NUCLEOTIDE SEQUENCE [LARGE SCALE GENOMIC DNA]</scope>
    <source>
        <strain evidence="14 15">AK7</strain>
    </source>
</reference>
<evidence type="ECO:0000313" key="15">
    <source>
        <dbReference type="Proteomes" id="UP000011135"/>
    </source>
</evidence>
<keyword evidence="8 12" id="KW-0808">Transferase</keyword>
<dbReference type="PANTHER" id="PTHR42885">
    <property type="entry name" value="HISTIDINOL-PHOSPHATE AMINOTRANSFERASE-RELATED"/>
    <property type="match status" value="1"/>
</dbReference>
<accession>L8JPX8</accession>
<evidence type="ECO:0000256" key="10">
    <source>
        <dbReference type="ARBA" id="ARBA00023102"/>
    </source>
</evidence>
<proteinExistence type="inferred from homology"/>
<dbReference type="eggNOG" id="COG0079">
    <property type="taxonomic scope" value="Bacteria"/>
</dbReference>
<dbReference type="GO" id="GO:0030170">
    <property type="term" value="F:pyridoxal phosphate binding"/>
    <property type="evidence" value="ECO:0007669"/>
    <property type="project" value="InterPro"/>
</dbReference>
<comment type="catalytic activity">
    <reaction evidence="11 12">
        <text>L-histidinol phosphate + 2-oxoglutarate = 3-(imidazol-4-yl)-2-oxopropyl phosphate + L-glutamate</text>
        <dbReference type="Rhea" id="RHEA:23744"/>
        <dbReference type="ChEBI" id="CHEBI:16810"/>
        <dbReference type="ChEBI" id="CHEBI:29985"/>
        <dbReference type="ChEBI" id="CHEBI:57766"/>
        <dbReference type="ChEBI" id="CHEBI:57980"/>
        <dbReference type="EC" id="2.6.1.9"/>
    </reaction>
</comment>
<dbReference type="Gene3D" id="3.90.1150.10">
    <property type="entry name" value="Aspartate Aminotransferase, domain 1"/>
    <property type="match status" value="1"/>
</dbReference>
<dbReference type="Pfam" id="PF00155">
    <property type="entry name" value="Aminotran_1_2"/>
    <property type="match status" value="1"/>
</dbReference>
<feature type="domain" description="Aminotransferase class I/classII large" evidence="13">
    <location>
        <begin position="40"/>
        <end position="339"/>
    </location>
</feature>
<dbReference type="OrthoDB" id="9813612at2"/>
<comment type="caution">
    <text evidence="14">The sequence shown here is derived from an EMBL/GenBank/DDBJ whole genome shotgun (WGS) entry which is preliminary data.</text>
</comment>
<comment type="cofactor">
    <cofactor evidence="1 12">
        <name>pyridoxal 5'-phosphate</name>
        <dbReference type="ChEBI" id="CHEBI:597326"/>
    </cofactor>
</comment>
<dbReference type="PATRIC" id="fig|1237149.3.peg.3086"/>
<dbReference type="AlphaFoldDB" id="L8JPX8"/>
<keyword evidence="7 12" id="KW-0028">Amino-acid biosynthesis</keyword>
<dbReference type="SUPFAM" id="SSF53383">
    <property type="entry name" value="PLP-dependent transferases"/>
    <property type="match status" value="1"/>
</dbReference>
<dbReference type="Proteomes" id="UP000011135">
    <property type="component" value="Unassembled WGS sequence"/>
</dbReference>
<dbReference type="InterPro" id="IPR015421">
    <property type="entry name" value="PyrdxlP-dep_Trfase_major"/>
</dbReference>
<keyword evidence="9 12" id="KW-0663">Pyridoxal phosphate</keyword>
<evidence type="ECO:0000256" key="5">
    <source>
        <dbReference type="ARBA" id="ARBA00011738"/>
    </source>
</evidence>
<keyword evidence="10 12" id="KW-0368">Histidine biosynthesis</keyword>
<dbReference type="InterPro" id="IPR015422">
    <property type="entry name" value="PyrdxlP-dep_Trfase_small"/>
</dbReference>
<dbReference type="PANTHER" id="PTHR42885:SF2">
    <property type="entry name" value="HISTIDINOL-PHOSPHATE AMINOTRANSFERASE"/>
    <property type="match status" value="1"/>
</dbReference>
<dbReference type="UniPathway" id="UPA00031">
    <property type="reaction ID" value="UER00012"/>
</dbReference>
<comment type="subunit">
    <text evidence="5 12">Homodimer.</text>
</comment>
<gene>
    <name evidence="12" type="primary">hisC</name>
    <name evidence="14" type="ORF">C900_03325</name>
</gene>
<organism evidence="14 15">
    <name type="scientific">Fulvivirga imtechensis AK7</name>
    <dbReference type="NCBI Taxonomy" id="1237149"/>
    <lineage>
        <taxon>Bacteria</taxon>
        <taxon>Pseudomonadati</taxon>
        <taxon>Bacteroidota</taxon>
        <taxon>Cytophagia</taxon>
        <taxon>Cytophagales</taxon>
        <taxon>Fulvivirgaceae</taxon>
        <taxon>Fulvivirga</taxon>
    </lineage>
</organism>
<sequence length="344" mass="38990">MNALEKIRPNILNLQPYSSARDEFEGDGEVFLDANENPYQTGMNRYPDPYQRAVKKELAKLKNLSEKQIFLGNGSDEAIDLIIRMFCEPGKDNIITPEPTYGMYQVSAAINNIAIKKTPLSSEFELFADDMLMAADANTRVAFVCSPNNPSGNALDQNQVIKLLEDFDGIVVVDEAYIDFSSTPSFTGMLNKFNNLIVLQTFSKAWGMAGLRLGMAYASEELINVFNKVKPPYNINALTQTEALKKLGKPERVADEVKLILQQREWLERELSSLPIVEKVFPSNSNFLLVRFHQASDIFKYLIEKEIIVRDRTKVKYCENCLRISVGTEKENKTLLTALRKYQS</sequence>
<comment type="similarity">
    <text evidence="4 12">Belongs to the class-II pyridoxal-phosphate-dependent aminotransferase family. Histidinol-phosphate aminotransferase subfamily.</text>
</comment>
<evidence type="ECO:0000256" key="6">
    <source>
        <dbReference type="ARBA" id="ARBA00022576"/>
    </source>
</evidence>
<evidence type="ECO:0000256" key="11">
    <source>
        <dbReference type="ARBA" id="ARBA00047481"/>
    </source>
</evidence>
<comment type="pathway">
    <text evidence="2 12">Amino-acid biosynthesis; L-histidine biosynthesis; L-histidine from 5-phospho-alpha-D-ribose 1-diphosphate: step 7/9.</text>
</comment>
<evidence type="ECO:0000256" key="9">
    <source>
        <dbReference type="ARBA" id="ARBA00022898"/>
    </source>
</evidence>
<dbReference type="EMBL" id="AMZN01000048">
    <property type="protein sequence ID" value="ELR70890.1"/>
    <property type="molecule type" value="Genomic_DNA"/>
</dbReference>
<dbReference type="Gene3D" id="3.40.640.10">
    <property type="entry name" value="Type I PLP-dependent aspartate aminotransferase-like (Major domain)"/>
    <property type="match status" value="1"/>
</dbReference>
<evidence type="ECO:0000256" key="3">
    <source>
        <dbReference type="ARBA" id="ARBA00005189"/>
    </source>
</evidence>
<dbReference type="CDD" id="cd00609">
    <property type="entry name" value="AAT_like"/>
    <property type="match status" value="1"/>
</dbReference>
<dbReference type="InterPro" id="IPR015424">
    <property type="entry name" value="PyrdxlP-dep_Trfase"/>
</dbReference>
<dbReference type="RefSeq" id="WP_009580691.1">
    <property type="nucleotide sequence ID" value="NZ_AMZN01000048.1"/>
</dbReference>
<dbReference type="InterPro" id="IPR001917">
    <property type="entry name" value="Aminotrans_II_pyridoxalP_BS"/>
</dbReference>
<dbReference type="GO" id="GO:0004400">
    <property type="term" value="F:histidinol-phosphate transaminase activity"/>
    <property type="evidence" value="ECO:0007669"/>
    <property type="project" value="UniProtKB-UniRule"/>
</dbReference>
<protein>
    <recommendedName>
        <fullName evidence="12">Histidinol-phosphate aminotransferase</fullName>
        <ecNumber evidence="12">2.6.1.9</ecNumber>
    </recommendedName>
    <alternativeName>
        <fullName evidence="12">Imidazole acetol-phosphate transaminase</fullName>
    </alternativeName>
</protein>
<evidence type="ECO:0000256" key="12">
    <source>
        <dbReference type="HAMAP-Rule" id="MF_01023"/>
    </source>
</evidence>
<dbReference type="HAMAP" id="MF_01023">
    <property type="entry name" value="HisC_aminotrans_2"/>
    <property type="match status" value="1"/>
</dbReference>
<feature type="modified residue" description="N6-(pyridoxal phosphate)lysine" evidence="12">
    <location>
        <position position="204"/>
    </location>
</feature>
<comment type="pathway">
    <text evidence="3">Lipid metabolism.</text>
</comment>
<evidence type="ECO:0000313" key="14">
    <source>
        <dbReference type="EMBL" id="ELR70890.1"/>
    </source>
</evidence>
<keyword evidence="6 12" id="KW-0032">Aminotransferase</keyword>
<dbReference type="EC" id="2.6.1.9" evidence="12"/>
<evidence type="ECO:0000256" key="7">
    <source>
        <dbReference type="ARBA" id="ARBA00022605"/>
    </source>
</evidence>
<evidence type="ECO:0000256" key="4">
    <source>
        <dbReference type="ARBA" id="ARBA00007970"/>
    </source>
</evidence>
<name>L8JPX8_9BACT</name>
<dbReference type="InterPro" id="IPR004839">
    <property type="entry name" value="Aminotransferase_I/II_large"/>
</dbReference>
<dbReference type="NCBIfam" id="TIGR01141">
    <property type="entry name" value="hisC"/>
    <property type="match status" value="1"/>
</dbReference>
<dbReference type="PROSITE" id="PS00599">
    <property type="entry name" value="AA_TRANSFER_CLASS_2"/>
    <property type="match status" value="1"/>
</dbReference>
<evidence type="ECO:0000256" key="8">
    <source>
        <dbReference type="ARBA" id="ARBA00022679"/>
    </source>
</evidence>